<dbReference type="GO" id="GO:0016301">
    <property type="term" value="F:kinase activity"/>
    <property type="evidence" value="ECO:0007669"/>
    <property type="project" value="UniProtKB-KW"/>
</dbReference>
<proteinExistence type="predicted"/>
<dbReference type="Proteomes" id="UP000214596">
    <property type="component" value="Unassembled WGS sequence"/>
</dbReference>
<evidence type="ECO:0000313" key="1">
    <source>
        <dbReference type="EMBL" id="OXD81854.1"/>
    </source>
</evidence>
<comment type="caution">
    <text evidence="1">The sequence shown here is derived from an EMBL/GenBank/DDBJ whole genome shotgun (WGS) entry which is preliminary data.</text>
</comment>
<organism evidence="1 2">
    <name type="scientific">Vibrio parahaemolyticus</name>
    <dbReference type="NCBI Taxonomy" id="670"/>
    <lineage>
        <taxon>Bacteria</taxon>
        <taxon>Pseudomonadati</taxon>
        <taxon>Pseudomonadota</taxon>
        <taxon>Gammaproteobacteria</taxon>
        <taxon>Vibrionales</taxon>
        <taxon>Vibrionaceae</taxon>
        <taxon>Vibrio</taxon>
    </lineage>
</organism>
<sequence length="68" mass="8128">DSPIEESVERYCQIRNIENTSVWLEGVKAWQPRTLVMAMLWYLLAYKLWGDEQYLNSAQEFKDLLCLE</sequence>
<feature type="non-terminal residue" evidence="1">
    <location>
        <position position="1"/>
    </location>
</feature>
<protein>
    <submittedName>
        <fullName evidence="1">Thiamine kinase</fullName>
    </submittedName>
</protein>
<dbReference type="EMBL" id="NIXT01005899">
    <property type="protein sequence ID" value="OXD81854.1"/>
    <property type="molecule type" value="Genomic_DNA"/>
</dbReference>
<feature type="non-terminal residue" evidence="1">
    <location>
        <position position="68"/>
    </location>
</feature>
<keyword evidence="1" id="KW-0418">Kinase</keyword>
<keyword evidence="1" id="KW-0808">Transferase</keyword>
<dbReference type="AlphaFoldDB" id="A0A227FKI3"/>
<name>A0A227FKI3_VIBPH</name>
<evidence type="ECO:0000313" key="2">
    <source>
        <dbReference type="Proteomes" id="UP000214596"/>
    </source>
</evidence>
<gene>
    <name evidence="1" type="ORF">CA163_40935</name>
</gene>
<reference evidence="1 2" key="1">
    <citation type="journal article" date="2017" name="Appl. Environ. Microbiol.">
        <title>Parallel evolution of two clades of a major Atlantic endemic Vibrio parahaemolyticus pathogen lineage by independent acquisition of related pathogenicity islands.</title>
        <authorList>
            <person name="Xu F."/>
            <person name="Gonzalez-Escalona N."/>
            <person name="Drees K.P."/>
            <person name="Sebra R.P."/>
            <person name="Cooper V.S."/>
            <person name="Jones S.H."/>
            <person name="Whistler C.A."/>
        </authorList>
    </citation>
    <scope>NUCLEOTIDE SEQUENCE [LARGE SCALE GENOMIC DNA]</scope>
    <source>
        <strain evidence="1 2">MAVP-3</strain>
    </source>
</reference>
<accession>A0A227FKI3</accession>